<dbReference type="Pfam" id="PF14907">
    <property type="entry name" value="NTP_transf_5"/>
    <property type="match status" value="1"/>
</dbReference>
<proteinExistence type="predicted"/>
<name>A0ABV4HXV0_9ACTN</name>
<dbReference type="InterPro" id="IPR039498">
    <property type="entry name" value="NTP_transf_5"/>
</dbReference>
<sequence length="383" mass="42267">MRTVALDRLSRPPADRRRAGLALLHLVRCAHQNRQATDLEAGWVLAQDPALLSRLLAAHHVGPLVHDVLVATPSLSGLTALTAPLHAAQLRRTLAARPDLELVCHCLQRLRWTVVKGVAAASLYSRPTAREWHDVDVLVHGEDLPRALEALETGGATVIAPDWRRTADLALGEVGLRLPHGTVLDLHWHLLNLAERRHAFSYDVRTVLRRRRPRRVLGLDVPVPHPVDEAHHLAVHATLSGGWRLGWSYDVAQAADRLEDWDGLVELAREAGTGLVVGLALQRARDLLGARVPADVLRDLHRHGRGWSRVGRAVTTWVPPESLDGPDWLTTRCYAGARGTTVRSLRRFLVRARAAVQTTPPAAPDLRARQDWFALAAAETQAH</sequence>
<dbReference type="RefSeq" id="WP_370717295.1">
    <property type="nucleotide sequence ID" value="NZ_JBGGTQ010000002.1"/>
</dbReference>
<reference evidence="1 2" key="1">
    <citation type="submission" date="2024-07" db="EMBL/GenBank/DDBJ databases">
        <authorList>
            <person name="Thanompreechachai J."/>
            <person name="Duangmal K."/>
        </authorList>
    </citation>
    <scope>NUCLEOTIDE SEQUENCE [LARGE SCALE GENOMIC DNA]</scope>
    <source>
        <strain evidence="1 2">TBRC 1896</strain>
    </source>
</reference>
<evidence type="ECO:0000313" key="2">
    <source>
        <dbReference type="Proteomes" id="UP001566476"/>
    </source>
</evidence>
<keyword evidence="2" id="KW-1185">Reference proteome</keyword>
<organism evidence="1 2">
    <name type="scientific">Kineococcus mangrovi</name>
    <dbReference type="NCBI Taxonomy" id="1660183"/>
    <lineage>
        <taxon>Bacteria</taxon>
        <taxon>Bacillati</taxon>
        <taxon>Actinomycetota</taxon>
        <taxon>Actinomycetes</taxon>
        <taxon>Kineosporiales</taxon>
        <taxon>Kineosporiaceae</taxon>
        <taxon>Kineococcus</taxon>
    </lineage>
</organism>
<protein>
    <submittedName>
        <fullName evidence="1">Nucleotidyltransferase family protein</fullName>
    </submittedName>
</protein>
<gene>
    <name evidence="1" type="ORF">AB2L28_03210</name>
</gene>
<evidence type="ECO:0000313" key="1">
    <source>
        <dbReference type="EMBL" id="MEZ0491240.1"/>
    </source>
</evidence>
<comment type="caution">
    <text evidence="1">The sequence shown here is derived from an EMBL/GenBank/DDBJ whole genome shotgun (WGS) entry which is preliminary data.</text>
</comment>
<dbReference type="Gene3D" id="3.30.460.40">
    <property type="match status" value="1"/>
</dbReference>
<dbReference type="Proteomes" id="UP001566476">
    <property type="component" value="Unassembled WGS sequence"/>
</dbReference>
<dbReference type="EMBL" id="JBGGTQ010000002">
    <property type="protein sequence ID" value="MEZ0491240.1"/>
    <property type="molecule type" value="Genomic_DNA"/>
</dbReference>
<accession>A0ABV4HXV0</accession>